<proteinExistence type="predicted"/>
<evidence type="ECO:0000313" key="6">
    <source>
        <dbReference type="Proteomes" id="UP000280307"/>
    </source>
</evidence>
<name>A0A426TS32_9CHLR</name>
<feature type="compositionally biased region" description="Gly residues" evidence="3">
    <location>
        <begin position="463"/>
        <end position="480"/>
    </location>
</feature>
<dbReference type="InterPro" id="IPR020807">
    <property type="entry name" value="PKS_DH"/>
</dbReference>
<dbReference type="InterPro" id="IPR042104">
    <property type="entry name" value="PKS_dehydratase_sf"/>
</dbReference>
<feature type="active site" description="Proton donor; for dehydratase activity" evidence="2">
    <location>
        <position position="299"/>
    </location>
</feature>
<protein>
    <recommendedName>
        <fullName evidence="4">PKS/mFAS DH domain-containing protein</fullName>
    </recommendedName>
</protein>
<feature type="active site" description="Proton acceptor; for dehydratase activity" evidence="2">
    <location>
        <position position="93"/>
    </location>
</feature>
<dbReference type="Proteomes" id="UP000280307">
    <property type="component" value="Unassembled WGS sequence"/>
</dbReference>
<feature type="non-terminal residue" evidence="5">
    <location>
        <position position="1"/>
    </location>
</feature>
<dbReference type="Gene3D" id="3.30.70.3290">
    <property type="match status" value="1"/>
</dbReference>
<evidence type="ECO:0000256" key="1">
    <source>
        <dbReference type="ARBA" id="ARBA00022679"/>
    </source>
</evidence>
<dbReference type="Pfam" id="PF21089">
    <property type="entry name" value="PKS_DH_N"/>
    <property type="match status" value="1"/>
</dbReference>
<dbReference type="PROSITE" id="PS52019">
    <property type="entry name" value="PKS_MFAS_DH"/>
    <property type="match status" value="1"/>
</dbReference>
<dbReference type="GO" id="GO:0004312">
    <property type="term" value="F:fatty acid synthase activity"/>
    <property type="evidence" value="ECO:0007669"/>
    <property type="project" value="TreeGrafter"/>
</dbReference>
<evidence type="ECO:0000313" key="5">
    <source>
        <dbReference type="EMBL" id="RRR66680.1"/>
    </source>
</evidence>
<accession>A0A426TS32</accession>
<dbReference type="InterPro" id="IPR050091">
    <property type="entry name" value="PKS_NRPS_Biosynth_Enz"/>
</dbReference>
<organism evidence="5 6">
    <name type="scientific">Candidatus Viridilinea halotolerans</name>
    <dbReference type="NCBI Taxonomy" id="2491704"/>
    <lineage>
        <taxon>Bacteria</taxon>
        <taxon>Bacillati</taxon>
        <taxon>Chloroflexota</taxon>
        <taxon>Chloroflexia</taxon>
        <taxon>Chloroflexales</taxon>
        <taxon>Chloroflexineae</taxon>
        <taxon>Oscillochloridaceae</taxon>
        <taxon>Candidatus Viridilinea</taxon>
    </lineage>
</organism>
<dbReference type="InterPro" id="IPR049900">
    <property type="entry name" value="PKS_mFAS_DH"/>
</dbReference>
<feature type="region of interest" description="C-terminal hotdog fold" evidence="2">
    <location>
        <begin position="235"/>
        <end position="376"/>
    </location>
</feature>
<dbReference type="Gene3D" id="3.10.129.110">
    <property type="entry name" value="Polyketide synthase dehydratase"/>
    <property type="match status" value="1"/>
</dbReference>
<sequence length="494" mass="52555">QPALHTMLTSLGRLYERGVAVNWPALHQGQVRRKIVVPTYPFQRQRYWVETKPQAAQATLRPLVDQITHVPLRGETLVTTHFSVESIPLLAEHRVYGEVVSPGAVQLAFVLSGYDLGKREAGSGKREAGLVLRDVMLPQALVLPEGQARTVQAIFSPGPEEDCTARSFQVISFAEAEGGDLATHATGVVAWLDASSNAKHIAALSPSPTTWERGPGGEGQPVASNDLSFLQNHCTLPLDLAQLEASLAAAELTLGPSFHWIAAAWRSEAGENAAVLAHLVRPATIASLEGYPLHPGLLDACFQATTLHGTGSAHTKLPFALDALHWHAPTTGDAWWCHSVQTGENRWDLQLFADDGQLIASVSGFQVRAAPASAITGSQVRNEWLHTLTWQPQPLPTEQAEGPGCWLLVGAPERLAAELAATAPVASLHLAEDLSQQVTTLAAQYGSLGVVFWGSGVRGQGSGVRGQGSGVRGQGLGGEGHPSIAEHPIAEHPI</sequence>
<evidence type="ECO:0000259" key="4">
    <source>
        <dbReference type="PROSITE" id="PS52019"/>
    </source>
</evidence>
<dbReference type="InterPro" id="IPR049552">
    <property type="entry name" value="PKS_DH_N"/>
</dbReference>
<dbReference type="InterPro" id="IPR049551">
    <property type="entry name" value="PKS_DH_C"/>
</dbReference>
<feature type="region of interest" description="Disordered" evidence="3">
    <location>
        <begin position="463"/>
        <end position="494"/>
    </location>
</feature>
<feature type="domain" description="PKS/mFAS DH" evidence="4">
    <location>
        <begin position="61"/>
        <end position="376"/>
    </location>
</feature>
<dbReference type="PANTHER" id="PTHR43775">
    <property type="entry name" value="FATTY ACID SYNTHASE"/>
    <property type="match status" value="1"/>
</dbReference>
<comment type="caution">
    <text evidence="5">The sequence shown here is derived from an EMBL/GenBank/DDBJ whole genome shotgun (WGS) entry which is preliminary data.</text>
</comment>
<feature type="non-terminal residue" evidence="5">
    <location>
        <position position="494"/>
    </location>
</feature>
<dbReference type="AlphaFoldDB" id="A0A426TS32"/>
<gene>
    <name evidence="5" type="ORF">EI684_20355</name>
</gene>
<dbReference type="EMBL" id="RSAS01000835">
    <property type="protein sequence ID" value="RRR66680.1"/>
    <property type="molecule type" value="Genomic_DNA"/>
</dbReference>
<keyword evidence="1" id="KW-0808">Transferase</keyword>
<dbReference type="SMART" id="SM00826">
    <property type="entry name" value="PKS_DH"/>
    <property type="match status" value="1"/>
</dbReference>
<feature type="region of interest" description="N-terminal hotdog fold" evidence="2">
    <location>
        <begin position="61"/>
        <end position="196"/>
    </location>
</feature>
<reference evidence="5 6" key="1">
    <citation type="submission" date="2018-12" db="EMBL/GenBank/DDBJ databases">
        <title>Genome Sequence of Candidatus Viridilinea halotolerans isolated from saline sulfide-rich spring.</title>
        <authorList>
            <person name="Grouzdev D.S."/>
            <person name="Burganskaya E.I."/>
            <person name="Krutkina M.S."/>
            <person name="Sukhacheva M.V."/>
            <person name="Gorlenko V.M."/>
        </authorList>
    </citation>
    <scope>NUCLEOTIDE SEQUENCE [LARGE SCALE GENOMIC DNA]</scope>
    <source>
        <strain evidence="5">Chok-6</strain>
    </source>
</reference>
<dbReference type="GO" id="GO:0006633">
    <property type="term" value="P:fatty acid biosynthetic process"/>
    <property type="evidence" value="ECO:0007669"/>
    <property type="project" value="TreeGrafter"/>
</dbReference>
<dbReference type="PANTHER" id="PTHR43775:SF51">
    <property type="entry name" value="INACTIVE PHENOLPHTHIOCEROL SYNTHESIS POLYKETIDE SYNTHASE TYPE I PKS1-RELATED"/>
    <property type="match status" value="1"/>
</dbReference>
<evidence type="ECO:0000256" key="3">
    <source>
        <dbReference type="SAM" id="MobiDB-lite"/>
    </source>
</evidence>
<dbReference type="Pfam" id="PF14765">
    <property type="entry name" value="PS-DH"/>
    <property type="match status" value="1"/>
</dbReference>
<evidence type="ECO:0000256" key="2">
    <source>
        <dbReference type="PROSITE-ProRule" id="PRU01363"/>
    </source>
</evidence>